<dbReference type="Proteomes" id="UP001159363">
    <property type="component" value="Chromosome 4"/>
</dbReference>
<sequence>MGLKQENASLTQRLEQLWDSCKDMLNNHELQELTRGTSSPLLSTDCGERPSTITDGVRKMLVERDPVQVKDIEFPIDAKVFGNANSSLAGDQGCSDWQNLTDLTFMFV</sequence>
<name>A0ABQ9HJF9_9NEOP</name>
<keyword evidence="2" id="KW-1185">Reference proteome</keyword>
<protein>
    <submittedName>
        <fullName evidence="1">Uncharacterized protein</fullName>
    </submittedName>
</protein>
<dbReference type="EMBL" id="JARBHB010000005">
    <property type="protein sequence ID" value="KAJ8884271.1"/>
    <property type="molecule type" value="Genomic_DNA"/>
</dbReference>
<organism evidence="1 2">
    <name type="scientific">Dryococelus australis</name>
    <dbReference type="NCBI Taxonomy" id="614101"/>
    <lineage>
        <taxon>Eukaryota</taxon>
        <taxon>Metazoa</taxon>
        <taxon>Ecdysozoa</taxon>
        <taxon>Arthropoda</taxon>
        <taxon>Hexapoda</taxon>
        <taxon>Insecta</taxon>
        <taxon>Pterygota</taxon>
        <taxon>Neoptera</taxon>
        <taxon>Polyneoptera</taxon>
        <taxon>Phasmatodea</taxon>
        <taxon>Verophasmatodea</taxon>
        <taxon>Anareolatae</taxon>
        <taxon>Phasmatidae</taxon>
        <taxon>Eurycanthinae</taxon>
        <taxon>Dryococelus</taxon>
    </lineage>
</organism>
<gene>
    <name evidence="1" type="ORF">PR048_016128</name>
</gene>
<evidence type="ECO:0000313" key="1">
    <source>
        <dbReference type="EMBL" id="KAJ8884271.1"/>
    </source>
</evidence>
<proteinExistence type="predicted"/>
<accession>A0ABQ9HJF9</accession>
<evidence type="ECO:0000313" key="2">
    <source>
        <dbReference type="Proteomes" id="UP001159363"/>
    </source>
</evidence>
<comment type="caution">
    <text evidence="1">The sequence shown here is derived from an EMBL/GenBank/DDBJ whole genome shotgun (WGS) entry which is preliminary data.</text>
</comment>
<reference evidence="1 2" key="1">
    <citation type="submission" date="2023-02" db="EMBL/GenBank/DDBJ databases">
        <title>LHISI_Scaffold_Assembly.</title>
        <authorList>
            <person name="Stuart O.P."/>
            <person name="Cleave R."/>
            <person name="Magrath M.J.L."/>
            <person name="Mikheyev A.S."/>
        </authorList>
    </citation>
    <scope>NUCLEOTIDE SEQUENCE [LARGE SCALE GENOMIC DNA]</scope>
    <source>
        <strain evidence="1">Daus_M_001</strain>
        <tissue evidence="1">Leg muscle</tissue>
    </source>
</reference>